<dbReference type="EMBL" id="JAWHQM010000005">
    <property type="protein sequence ID" value="KAK5627470.1"/>
    <property type="molecule type" value="Genomic_DNA"/>
</dbReference>
<dbReference type="AlphaFoldDB" id="A0AAN7YW76"/>
<comment type="caution">
    <text evidence="1">The sequence shown here is derived from an EMBL/GenBank/DDBJ whole genome shotgun (WGS) entry which is preliminary data.</text>
</comment>
<sequence>MPIISTLLAYGAVVYAMRRHHYQKLNVQQLFALTDKGRSNVPLLWKARPMGKSSRFLLLAALLVLLGT</sequence>
<organism evidence="1 2">
    <name type="scientific">Xylaria bambusicola</name>
    <dbReference type="NCBI Taxonomy" id="326684"/>
    <lineage>
        <taxon>Eukaryota</taxon>
        <taxon>Fungi</taxon>
        <taxon>Dikarya</taxon>
        <taxon>Ascomycota</taxon>
        <taxon>Pezizomycotina</taxon>
        <taxon>Sordariomycetes</taxon>
        <taxon>Xylariomycetidae</taxon>
        <taxon>Xylariales</taxon>
        <taxon>Xylariaceae</taxon>
        <taxon>Xylaria</taxon>
    </lineage>
</organism>
<name>A0AAN7YW76_9PEZI</name>
<gene>
    <name evidence="1" type="ORF">RRF57_003185</name>
</gene>
<evidence type="ECO:0000313" key="1">
    <source>
        <dbReference type="EMBL" id="KAK5627470.1"/>
    </source>
</evidence>
<dbReference type="Proteomes" id="UP001305414">
    <property type="component" value="Unassembled WGS sequence"/>
</dbReference>
<proteinExistence type="predicted"/>
<keyword evidence="2" id="KW-1185">Reference proteome</keyword>
<accession>A0AAN7YW76</accession>
<evidence type="ECO:0000313" key="2">
    <source>
        <dbReference type="Proteomes" id="UP001305414"/>
    </source>
</evidence>
<protein>
    <submittedName>
        <fullName evidence="1">Uncharacterized protein</fullName>
    </submittedName>
</protein>
<reference evidence="1 2" key="1">
    <citation type="submission" date="2023-10" db="EMBL/GenBank/DDBJ databases">
        <title>Draft genome sequence of Xylaria bambusicola isolate GMP-LS, the root and basal stem rot pathogen of sugarcane in Indonesia.</title>
        <authorList>
            <person name="Selvaraj P."/>
            <person name="Muralishankar V."/>
            <person name="Muruganantham S."/>
            <person name="Sp S."/>
            <person name="Haryani S."/>
            <person name="Lau K.J.X."/>
            <person name="Naqvi N.I."/>
        </authorList>
    </citation>
    <scope>NUCLEOTIDE SEQUENCE [LARGE SCALE GENOMIC DNA]</scope>
    <source>
        <strain evidence="1">GMP-LS</strain>
    </source>
</reference>